<feature type="chain" id="PRO_5012707024" description="Fimbrial-type adhesion domain-containing protein" evidence="1">
    <location>
        <begin position="26"/>
        <end position="170"/>
    </location>
</feature>
<dbReference type="Pfam" id="PF00419">
    <property type="entry name" value="Fimbrial"/>
    <property type="match status" value="1"/>
</dbReference>
<keyword evidence="4" id="KW-1185">Reference proteome</keyword>
<dbReference type="InterPro" id="IPR008966">
    <property type="entry name" value="Adhesion_dom_sf"/>
</dbReference>
<dbReference type="GO" id="GO:0009289">
    <property type="term" value="C:pilus"/>
    <property type="evidence" value="ECO:0007669"/>
    <property type="project" value="InterPro"/>
</dbReference>
<comment type="caution">
    <text evidence="3">The sequence shown here is derived from an EMBL/GenBank/DDBJ whole genome shotgun (WGS) entry which is preliminary data.</text>
</comment>
<evidence type="ECO:0000313" key="4">
    <source>
        <dbReference type="Proteomes" id="UP000216021"/>
    </source>
</evidence>
<dbReference type="InterPro" id="IPR036937">
    <property type="entry name" value="Adhesion_dom_fimbrial_sf"/>
</dbReference>
<name>A0A1S8CDI5_9GAMM</name>
<feature type="signal peptide" evidence="1">
    <location>
        <begin position="1"/>
        <end position="25"/>
    </location>
</feature>
<evidence type="ECO:0000256" key="1">
    <source>
        <dbReference type="SAM" id="SignalP"/>
    </source>
</evidence>
<dbReference type="SUPFAM" id="SSF49401">
    <property type="entry name" value="Bacterial adhesins"/>
    <property type="match status" value="1"/>
</dbReference>
<gene>
    <name evidence="3" type="ORF">BMI79_21535</name>
</gene>
<dbReference type="PANTHER" id="PTHR33420:SF34">
    <property type="entry name" value="MINOR FIMBRIAL SUBUNIT"/>
    <property type="match status" value="1"/>
</dbReference>
<dbReference type="EMBL" id="MOXD01000022">
    <property type="protein sequence ID" value="OMQ18947.1"/>
    <property type="molecule type" value="Genomic_DNA"/>
</dbReference>
<organism evidence="3 4">
    <name type="scientific">Serratia oryzae</name>
    <dbReference type="NCBI Taxonomy" id="2034155"/>
    <lineage>
        <taxon>Bacteria</taxon>
        <taxon>Pseudomonadati</taxon>
        <taxon>Pseudomonadota</taxon>
        <taxon>Gammaproteobacteria</taxon>
        <taxon>Enterobacterales</taxon>
        <taxon>Yersiniaceae</taxon>
        <taxon>Serratia</taxon>
    </lineage>
</organism>
<reference evidence="3 4" key="1">
    <citation type="submission" date="2016-11" db="EMBL/GenBank/DDBJ databases">
        <title>Rahnella oryzae sp. nov., isolated from rice root.</title>
        <authorList>
            <person name="Zhang X.-X."/>
            <person name="Zhang J."/>
        </authorList>
    </citation>
    <scope>NUCLEOTIDE SEQUENCE [LARGE SCALE GENOMIC DNA]</scope>
    <source>
        <strain evidence="3 4">J11-6</strain>
    </source>
</reference>
<sequence length="170" mass="17407">MGYAARRVVIGAAGSLMLCLASVQAGNVLTVNITGTVIAGPACQITGNANNRIEVDFGNNLQTTSIDGSNYAMPIPLALTCSGNPSSLRLRFLSPGGGSTFDGNVLATNISDLGIKLLQPDNSALNLGDWFTFAYSATPPAIKAVPVKRTGATLPGGFFGASATLEMEVL</sequence>
<dbReference type="GO" id="GO:0043709">
    <property type="term" value="P:cell adhesion involved in single-species biofilm formation"/>
    <property type="evidence" value="ECO:0007669"/>
    <property type="project" value="TreeGrafter"/>
</dbReference>
<keyword evidence="1" id="KW-0732">Signal</keyword>
<dbReference type="AlphaFoldDB" id="A0A1S8CDI5"/>
<accession>A0A1S8CDI5</accession>
<dbReference type="PANTHER" id="PTHR33420">
    <property type="entry name" value="FIMBRIAL SUBUNIT ELFA-RELATED"/>
    <property type="match status" value="1"/>
</dbReference>
<dbReference type="Proteomes" id="UP000216021">
    <property type="component" value="Unassembled WGS sequence"/>
</dbReference>
<dbReference type="InterPro" id="IPR000259">
    <property type="entry name" value="Adhesion_dom_fimbrial"/>
</dbReference>
<dbReference type="Gene3D" id="2.60.40.1090">
    <property type="entry name" value="Fimbrial-type adhesion domain"/>
    <property type="match status" value="1"/>
</dbReference>
<evidence type="ECO:0000259" key="2">
    <source>
        <dbReference type="Pfam" id="PF00419"/>
    </source>
</evidence>
<feature type="domain" description="Fimbrial-type adhesion" evidence="2">
    <location>
        <begin position="32"/>
        <end position="168"/>
    </location>
</feature>
<evidence type="ECO:0000313" key="3">
    <source>
        <dbReference type="EMBL" id="OMQ18947.1"/>
    </source>
</evidence>
<dbReference type="InterPro" id="IPR050263">
    <property type="entry name" value="Bact_Fimbrial_Adh_Pro"/>
</dbReference>
<proteinExistence type="predicted"/>
<dbReference type="STRING" id="2034155.BMI79_21535"/>
<protein>
    <recommendedName>
        <fullName evidence="2">Fimbrial-type adhesion domain-containing protein</fullName>
    </recommendedName>
</protein>